<dbReference type="EMBL" id="KV417584">
    <property type="protein sequence ID" value="KZP17311.1"/>
    <property type="molecule type" value="Genomic_DNA"/>
</dbReference>
<gene>
    <name evidence="5" type="ORF">FIBSPDRAFT_747254</name>
</gene>
<proteinExistence type="inferred from homology"/>
<evidence type="ECO:0000313" key="6">
    <source>
        <dbReference type="Proteomes" id="UP000076532"/>
    </source>
</evidence>
<dbReference type="GO" id="GO:0005524">
    <property type="term" value="F:ATP binding"/>
    <property type="evidence" value="ECO:0007669"/>
    <property type="project" value="UniProtKB-KW"/>
</dbReference>
<dbReference type="PANTHER" id="PTHR11136:SF5">
    <property type="entry name" value="FOLYLPOLYGLUTAMATE SYNTHASE, MITOCHONDRIAL"/>
    <property type="match status" value="1"/>
</dbReference>
<dbReference type="OrthoDB" id="5212574at2759"/>
<keyword evidence="4" id="KW-0067">ATP-binding</keyword>
<accession>A0A166FYX6</accession>
<dbReference type="Gene3D" id="3.40.1190.10">
    <property type="entry name" value="Mur-like, catalytic domain"/>
    <property type="match status" value="1"/>
</dbReference>
<dbReference type="GO" id="GO:0005829">
    <property type="term" value="C:cytosol"/>
    <property type="evidence" value="ECO:0007669"/>
    <property type="project" value="TreeGrafter"/>
</dbReference>
<comment type="similarity">
    <text evidence="1">Belongs to the folylpolyglutamate synthase family.</text>
</comment>
<dbReference type="PROSITE" id="PS01011">
    <property type="entry name" value="FOLYLPOLYGLU_SYNT_1"/>
    <property type="match status" value="1"/>
</dbReference>
<evidence type="ECO:0000256" key="3">
    <source>
        <dbReference type="ARBA" id="ARBA00022741"/>
    </source>
</evidence>
<dbReference type="PANTHER" id="PTHR11136">
    <property type="entry name" value="FOLYLPOLYGLUTAMATE SYNTHASE-RELATED"/>
    <property type="match status" value="1"/>
</dbReference>
<organism evidence="5 6">
    <name type="scientific">Athelia psychrophila</name>
    <dbReference type="NCBI Taxonomy" id="1759441"/>
    <lineage>
        <taxon>Eukaryota</taxon>
        <taxon>Fungi</taxon>
        <taxon>Dikarya</taxon>
        <taxon>Basidiomycota</taxon>
        <taxon>Agaricomycotina</taxon>
        <taxon>Agaricomycetes</taxon>
        <taxon>Agaricomycetidae</taxon>
        <taxon>Atheliales</taxon>
        <taxon>Atheliaceae</taxon>
        <taxon>Athelia</taxon>
    </lineage>
</organism>
<keyword evidence="3" id="KW-0547">Nucleotide-binding</keyword>
<sequence>MSTRTYGDAVDRLNSLQSNKATLDALKASGGRMSQYAIPEMLEYLGRIGYTPEDLNKLNVIHVTGTKGKGSTSAFTSSILCKAKPDWKLDSARLTRSIKGLYTSPHMVAVRERIRVNGRPISEEEFAKFFFEVWDRLEANPERHYPDTPAKPMYFRFVTLLAFHAFYTLKVIPRVSLH</sequence>
<dbReference type="SUPFAM" id="SSF53623">
    <property type="entry name" value="MurD-like peptide ligases, catalytic domain"/>
    <property type="match status" value="1"/>
</dbReference>
<keyword evidence="2 5" id="KW-0436">Ligase</keyword>
<dbReference type="AlphaFoldDB" id="A0A166FYX6"/>
<dbReference type="Proteomes" id="UP000076532">
    <property type="component" value="Unassembled WGS sequence"/>
</dbReference>
<dbReference type="GO" id="GO:0004326">
    <property type="term" value="F:tetrahydrofolylpolyglutamate synthase activity"/>
    <property type="evidence" value="ECO:0007669"/>
    <property type="project" value="InterPro"/>
</dbReference>
<reference evidence="5 6" key="1">
    <citation type="journal article" date="2016" name="Mol. Biol. Evol.">
        <title>Comparative Genomics of Early-Diverging Mushroom-Forming Fungi Provides Insights into the Origins of Lignocellulose Decay Capabilities.</title>
        <authorList>
            <person name="Nagy L.G."/>
            <person name="Riley R."/>
            <person name="Tritt A."/>
            <person name="Adam C."/>
            <person name="Daum C."/>
            <person name="Floudas D."/>
            <person name="Sun H."/>
            <person name="Yadav J.S."/>
            <person name="Pangilinan J."/>
            <person name="Larsson K.H."/>
            <person name="Matsuura K."/>
            <person name="Barry K."/>
            <person name="Labutti K."/>
            <person name="Kuo R."/>
            <person name="Ohm R.A."/>
            <person name="Bhattacharya S.S."/>
            <person name="Shirouzu T."/>
            <person name="Yoshinaga Y."/>
            <person name="Martin F.M."/>
            <person name="Grigoriev I.V."/>
            <person name="Hibbett D.S."/>
        </authorList>
    </citation>
    <scope>NUCLEOTIDE SEQUENCE [LARGE SCALE GENOMIC DNA]</scope>
    <source>
        <strain evidence="5 6">CBS 109695</strain>
    </source>
</reference>
<evidence type="ECO:0000256" key="4">
    <source>
        <dbReference type="ARBA" id="ARBA00022840"/>
    </source>
</evidence>
<dbReference type="InterPro" id="IPR036565">
    <property type="entry name" value="Mur-like_cat_sf"/>
</dbReference>
<evidence type="ECO:0000256" key="2">
    <source>
        <dbReference type="ARBA" id="ARBA00022598"/>
    </source>
</evidence>
<evidence type="ECO:0000256" key="1">
    <source>
        <dbReference type="ARBA" id="ARBA00008276"/>
    </source>
</evidence>
<protein>
    <submittedName>
        <fullName evidence="5">Mur ligase</fullName>
    </submittedName>
</protein>
<keyword evidence="6" id="KW-1185">Reference proteome</keyword>
<dbReference type="InterPro" id="IPR001645">
    <property type="entry name" value="Folylpolyglutamate_synth"/>
</dbReference>
<name>A0A166FYX6_9AGAM</name>
<evidence type="ECO:0000313" key="5">
    <source>
        <dbReference type="EMBL" id="KZP17311.1"/>
    </source>
</evidence>
<dbReference type="GO" id="GO:0005739">
    <property type="term" value="C:mitochondrion"/>
    <property type="evidence" value="ECO:0007669"/>
    <property type="project" value="TreeGrafter"/>
</dbReference>
<dbReference type="STRING" id="436010.A0A166FYX6"/>
<dbReference type="InterPro" id="IPR018109">
    <property type="entry name" value="Folylpolyglutamate_synth_CS"/>
</dbReference>